<gene>
    <name evidence="1" type="ORF">SAMN03080598_03441</name>
</gene>
<keyword evidence="2" id="KW-1185">Reference proteome</keyword>
<reference evidence="2" key="1">
    <citation type="submission" date="2016-10" db="EMBL/GenBank/DDBJ databases">
        <authorList>
            <person name="Varghese N."/>
            <person name="Submissions S."/>
        </authorList>
    </citation>
    <scope>NUCLEOTIDE SEQUENCE [LARGE SCALE GENOMIC DNA]</scope>
    <source>
        <strain evidence="2">DSM 17298</strain>
    </source>
</reference>
<proteinExistence type="predicted"/>
<accession>A0A1H5ZBX2</accession>
<dbReference type="RefSeq" id="WP_103926048.1">
    <property type="nucleotide sequence ID" value="NZ_FNVR01000026.1"/>
</dbReference>
<organism evidence="1 2">
    <name type="scientific">Algoriphagus boritolerans DSM 17298 = JCM 18970</name>
    <dbReference type="NCBI Taxonomy" id="1120964"/>
    <lineage>
        <taxon>Bacteria</taxon>
        <taxon>Pseudomonadati</taxon>
        <taxon>Bacteroidota</taxon>
        <taxon>Cytophagia</taxon>
        <taxon>Cytophagales</taxon>
        <taxon>Cyclobacteriaceae</taxon>
        <taxon>Algoriphagus</taxon>
    </lineage>
</organism>
<sequence length="85" mass="9860">MAFFYFLTLFRKVATLILIRFTLSDFPPFRPLLLFRSIRAIFQMTALFSPLKEGAFTPHGYRFTPLTLLLSPGKPGTREGRFMKP</sequence>
<evidence type="ECO:0000313" key="1">
    <source>
        <dbReference type="EMBL" id="SEG34023.1"/>
    </source>
</evidence>
<dbReference type="Proteomes" id="UP000236736">
    <property type="component" value="Unassembled WGS sequence"/>
</dbReference>
<protein>
    <submittedName>
        <fullName evidence="1">Uncharacterized protein</fullName>
    </submittedName>
</protein>
<name>A0A1H5ZBX2_9BACT</name>
<dbReference type="EMBL" id="FNVR01000026">
    <property type="protein sequence ID" value="SEG34023.1"/>
    <property type="molecule type" value="Genomic_DNA"/>
</dbReference>
<evidence type="ECO:0000313" key="2">
    <source>
        <dbReference type="Proteomes" id="UP000236736"/>
    </source>
</evidence>
<dbReference type="AlphaFoldDB" id="A0A1H5ZBX2"/>